<feature type="domain" description="AB hydrolase-1" evidence="1">
    <location>
        <begin position="31"/>
        <end position="161"/>
    </location>
</feature>
<dbReference type="SUPFAM" id="SSF53474">
    <property type="entry name" value="alpha/beta-Hydrolases"/>
    <property type="match status" value="1"/>
</dbReference>
<sequence length="279" mass="29808">MAKIRTGDITTHVQRLPAGAAGGTAPEGEAPVVVFVHGLLTDSLASYYFTLGPAFSAAGVDVVMYDLRGHGRTDRPRTGYQLEAFVEDLAYLLDGLEEERPVHLVGNSFGGTVAAAFAAWHPERAASVTMIESEPPVAAWTGHMAEGLAHARRELVRDEAIDWIAEQHGAHTARLSRGAGRILASTTLAEDIPSGRVIDDDLSAIRCPLLAVFGDESGLSAQVPELEAKLPDCRTVVLPRQGHSVLVEQPTRTRDLVLDWVRAHHVPGRRAAAVAGAAR</sequence>
<dbReference type="Proteomes" id="UP000031523">
    <property type="component" value="Chromosome"/>
</dbReference>
<protein>
    <submittedName>
        <fullName evidence="2">Alpha/beta hydrolase fold protein</fullName>
    </submittedName>
</protein>
<reference evidence="2 3" key="1">
    <citation type="submission" date="2015-01" db="EMBL/GenBank/DDBJ databases">
        <title>Enhanced salinomycin production by adjusting the supply of polyketide extender units in Streptomyce albus DSM 41398.</title>
        <authorList>
            <person name="Lu C."/>
        </authorList>
    </citation>
    <scope>NUCLEOTIDE SEQUENCE [LARGE SCALE GENOMIC DNA]</scope>
    <source>
        <strain evidence="3">ATCC 21838 / DSM 41398 / FERM P-419 / JCM 4703 / NBRC 107858</strain>
    </source>
</reference>
<dbReference type="Gene3D" id="3.40.50.1820">
    <property type="entry name" value="alpha/beta hydrolase"/>
    <property type="match status" value="1"/>
</dbReference>
<dbReference type="KEGG" id="sals:SLNWT_5090"/>
<dbReference type="PANTHER" id="PTHR43798:SF33">
    <property type="entry name" value="HYDROLASE, PUTATIVE (AFU_ORTHOLOGUE AFUA_2G14860)-RELATED"/>
    <property type="match status" value="1"/>
</dbReference>
<organism evidence="2 3">
    <name type="scientific">Streptomyces albus (strain ATCC 21838 / DSM 41398 / FERM P-419 / JCM 4703 / NBRC 107858)</name>
    <dbReference type="NCBI Taxonomy" id="1081613"/>
    <lineage>
        <taxon>Bacteria</taxon>
        <taxon>Bacillati</taxon>
        <taxon>Actinomycetota</taxon>
        <taxon>Actinomycetes</taxon>
        <taxon>Kitasatosporales</taxon>
        <taxon>Streptomycetaceae</taxon>
        <taxon>Streptomyces</taxon>
    </lineage>
</organism>
<gene>
    <name evidence="2" type="ORF">SLNWT_5090</name>
</gene>
<dbReference type="GO" id="GO:0016787">
    <property type="term" value="F:hydrolase activity"/>
    <property type="evidence" value="ECO:0007669"/>
    <property type="project" value="UniProtKB-KW"/>
</dbReference>
<proteinExistence type="predicted"/>
<keyword evidence="3" id="KW-1185">Reference proteome</keyword>
<evidence type="ECO:0000259" key="1">
    <source>
        <dbReference type="Pfam" id="PF00561"/>
    </source>
</evidence>
<dbReference type="EMBL" id="CP010519">
    <property type="protein sequence ID" value="AJE85466.1"/>
    <property type="molecule type" value="Genomic_DNA"/>
</dbReference>
<dbReference type="InterPro" id="IPR000073">
    <property type="entry name" value="AB_hydrolase_1"/>
</dbReference>
<dbReference type="PRINTS" id="PR00111">
    <property type="entry name" value="ABHYDROLASE"/>
</dbReference>
<dbReference type="InterPro" id="IPR050266">
    <property type="entry name" value="AB_hydrolase_sf"/>
</dbReference>
<name>A0A0B5F3K1_STRA4</name>
<evidence type="ECO:0000313" key="2">
    <source>
        <dbReference type="EMBL" id="AJE85466.1"/>
    </source>
</evidence>
<keyword evidence="2" id="KW-0378">Hydrolase</keyword>
<dbReference type="PANTHER" id="PTHR43798">
    <property type="entry name" value="MONOACYLGLYCEROL LIPASE"/>
    <property type="match status" value="1"/>
</dbReference>
<accession>A0A0B5F3K1</accession>
<dbReference type="GO" id="GO:0016020">
    <property type="term" value="C:membrane"/>
    <property type="evidence" value="ECO:0007669"/>
    <property type="project" value="TreeGrafter"/>
</dbReference>
<dbReference type="InterPro" id="IPR029058">
    <property type="entry name" value="AB_hydrolase_fold"/>
</dbReference>
<dbReference type="AlphaFoldDB" id="A0A0B5F3K1"/>
<evidence type="ECO:0000313" key="3">
    <source>
        <dbReference type="Proteomes" id="UP000031523"/>
    </source>
</evidence>
<dbReference type="Pfam" id="PF00561">
    <property type="entry name" value="Abhydrolase_1"/>
    <property type="match status" value="1"/>
</dbReference>